<organism evidence="2">
    <name type="scientific">Aureimonas frigidaquae</name>
    <dbReference type="NCBI Taxonomy" id="424757"/>
    <lineage>
        <taxon>Bacteria</taxon>
        <taxon>Pseudomonadati</taxon>
        <taxon>Pseudomonadota</taxon>
        <taxon>Alphaproteobacteria</taxon>
        <taxon>Hyphomicrobiales</taxon>
        <taxon>Aurantimonadaceae</taxon>
        <taxon>Aureimonas</taxon>
    </lineage>
</organism>
<sequence length="510" mass="54605">MTTSPDTRRHGLGRRLRSSLLQAVQGAGSAVQRFPVAVLCLAAMGIGVNARIADIAIVPEALQGRIMETLGAAVFFNIALTLLIEQRPLPSRRILLASGLTIPLAVLAYAWRPFDDAGYVWQSAAALSIFALPFAGRGRVGPWNLLLRSFAAAALAGFATLAFLSGGILLAELFRLLFDIGPTWEAYAHVVATAVCVVGPLATLGLLPQAATERASARIVRPMRSFLSLVLAPMLIAALIVLHLYALRVAIEGLGSQVDMAWIVPVLTVNLWLVRILADPMEGPPHLDLIRRFWPFALIVPVILFVPALRHETARGWTEGDYYAALLVAAGVSVGLVQILKRWRGDLRLFFAVPAVLLLASLIGPWGTASMLMSPPVGRASADLPQDVGPAIAVRTQFGPFASESVDVAGFDRVLPVISVMAQPVQPTGSAFTGRFDGPVLVLAAAGRERRFDLAAMLASLRSRPDQPPAGALTSDDGVTIGYALRFLTLAGKEPETGEFTLFLRQADWR</sequence>
<keyword evidence="1" id="KW-1133">Transmembrane helix</keyword>
<feature type="transmembrane region" description="Helical" evidence="1">
    <location>
        <begin position="117"/>
        <end position="135"/>
    </location>
</feature>
<feature type="transmembrane region" description="Helical" evidence="1">
    <location>
        <begin position="227"/>
        <end position="248"/>
    </location>
</feature>
<feature type="transmembrane region" description="Helical" evidence="1">
    <location>
        <begin position="186"/>
        <end position="207"/>
    </location>
</feature>
<evidence type="ECO:0000313" key="2">
    <source>
        <dbReference type="EMBL" id="BAT28965.1"/>
    </source>
</evidence>
<feature type="transmembrane region" description="Helical" evidence="1">
    <location>
        <begin position="260"/>
        <end position="278"/>
    </location>
</feature>
<proteinExistence type="predicted"/>
<feature type="transmembrane region" description="Helical" evidence="1">
    <location>
        <begin position="290"/>
        <end position="310"/>
    </location>
</feature>
<dbReference type="EMBL" id="LC066377">
    <property type="protein sequence ID" value="BAT28965.1"/>
    <property type="molecule type" value="Genomic_DNA"/>
</dbReference>
<feature type="transmembrane region" description="Helical" evidence="1">
    <location>
        <begin position="322"/>
        <end position="340"/>
    </location>
</feature>
<reference evidence="2" key="1">
    <citation type="journal article" date="2015" name="Proc. Natl. Acad. Sci. U.S.A.">
        <title>Bacterial clade with the ribosomal RNA operon on a small plasmid rather than the chromosome.</title>
        <authorList>
            <person name="Anda M."/>
            <person name="Ohtsubo Y."/>
            <person name="Okubo T."/>
            <person name="Sugawara M."/>
            <person name="Nagata Y."/>
            <person name="Tsuda M."/>
            <person name="Minamisawa K."/>
            <person name="Mitsui H."/>
        </authorList>
    </citation>
    <scope>NUCLEOTIDE SEQUENCE</scope>
    <source>
        <strain evidence="2">JCM 14755</strain>
    </source>
</reference>
<evidence type="ECO:0000256" key="1">
    <source>
        <dbReference type="SAM" id="Phobius"/>
    </source>
</evidence>
<dbReference type="OrthoDB" id="9812996at2"/>
<dbReference type="AlphaFoldDB" id="A0A0P0Z4Q2"/>
<keyword evidence="1" id="KW-0812">Transmembrane</keyword>
<feature type="transmembrane region" description="Helical" evidence="1">
    <location>
        <begin position="93"/>
        <end position="111"/>
    </location>
</feature>
<protein>
    <submittedName>
        <fullName evidence="2">Glucose-inhibited division protein A</fullName>
    </submittedName>
</protein>
<accession>A0A0P0Z4Q2</accession>
<feature type="transmembrane region" description="Helical" evidence="1">
    <location>
        <begin position="147"/>
        <end position="174"/>
    </location>
</feature>
<name>A0A0P0Z4Q2_9HYPH</name>
<keyword evidence="1" id="KW-0472">Membrane</keyword>
<dbReference type="RefSeq" id="WP_062229282.1">
    <property type="nucleotide sequence ID" value="NZ_BBWR01000018.1"/>
</dbReference>
<feature type="transmembrane region" description="Helical" evidence="1">
    <location>
        <begin position="347"/>
        <end position="367"/>
    </location>
</feature>